<comment type="caution">
    <text evidence="8">Lacks conserved residue(s) required for the propagation of feature annotation.</text>
</comment>
<name>A0A3N9TLY4_9VIBR</name>
<sequence length="397" mass="43663">MNDKLTKPHFLAILCILMAFASLSIDLYLPAMPLMEKELHGDVELTVTSFLIGFSIAQLLWGPISDSFGRRLPLFIGMLMFIVGSAGCAISINIEQIVLWRIVQAFGACTGPMLARAMIRDSFSRIKAAQMFSTLFFFMAVAPIVGPLIGGQIIRFSRWQVIFGMLVVLGVIMFISLFALPETLPEEKRVKLSFTNAFHNYLVLLKNRTFMKYTLCLTFFYVAAYAYMTGSPFVYISYFGIAPQYFGLLFGLNLLGVMVMSMINRRLVLRYPLKQLLKAAVFVSLLAAAALALVVKLQIGGVIAVVLSIFLFFSMNGIIAANTTTAALDSAPFLAGSASAVMGALQYGSGIVSTLFLTFFNDGTPWTMAWIMLVFTFASVVTLLLPNTTVKESVIVE</sequence>
<keyword evidence="8" id="KW-0997">Cell inner membrane</keyword>
<dbReference type="Pfam" id="PF07690">
    <property type="entry name" value="MFS_1"/>
    <property type="match status" value="1"/>
</dbReference>
<dbReference type="PROSITE" id="PS50850">
    <property type="entry name" value="MFS"/>
    <property type="match status" value="1"/>
</dbReference>
<dbReference type="EMBL" id="RJVQ01000001">
    <property type="protein sequence ID" value="RQW64645.1"/>
    <property type="molecule type" value="Genomic_DNA"/>
</dbReference>
<dbReference type="AlphaFoldDB" id="A0A3N9TLY4"/>
<evidence type="ECO:0000256" key="6">
    <source>
        <dbReference type="ARBA" id="ARBA00022989"/>
    </source>
</evidence>
<comment type="similarity">
    <text evidence="2 8">Belongs to the major facilitator superfamily. Bcr/CmlA family.</text>
</comment>
<dbReference type="GO" id="GO:0042910">
    <property type="term" value="F:xenobiotic transmembrane transporter activity"/>
    <property type="evidence" value="ECO:0007669"/>
    <property type="project" value="InterPro"/>
</dbReference>
<gene>
    <name evidence="10" type="ORF">EES38_00945</name>
</gene>
<dbReference type="InterPro" id="IPR020846">
    <property type="entry name" value="MFS_dom"/>
</dbReference>
<dbReference type="NCBIfam" id="TIGR00710">
    <property type="entry name" value="efflux_Bcr_CflA"/>
    <property type="match status" value="1"/>
</dbReference>
<feature type="transmembrane region" description="Helical" evidence="8">
    <location>
        <begin position="366"/>
        <end position="385"/>
    </location>
</feature>
<feature type="transmembrane region" description="Helical" evidence="8">
    <location>
        <begin position="245"/>
        <end position="264"/>
    </location>
</feature>
<keyword evidence="11" id="KW-1185">Reference proteome</keyword>
<evidence type="ECO:0000256" key="5">
    <source>
        <dbReference type="ARBA" id="ARBA00022692"/>
    </source>
</evidence>
<evidence type="ECO:0000256" key="4">
    <source>
        <dbReference type="ARBA" id="ARBA00022475"/>
    </source>
</evidence>
<dbReference type="SUPFAM" id="SSF103473">
    <property type="entry name" value="MFS general substrate transporter"/>
    <property type="match status" value="1"/>
</dbReference>
<dbReference type="RefSeq" id="WP_124935294.1">
    <property type="nucleotide sequence ID" value="NZ_RJVQ01000001.1"/>
</dbReference>
<dbReference type="PANTHER" id="PTHR23502">
    <property type="entry name" value="MAJOR FACILITATOR SUPERFAMILY"/>
    <property type="match status" value="1"/>
</dbReference>
<keyword evidence="7 8" id="KW-0472">Membrane</keyword>
<organism evidence="10 11">
    <name type="scientific">Vibrio viridaestus</name>
    <dbReference type="NCBI Taxonomy" id="2487322"/>
    <lineage>
        <taxon>Bacteria</taxon>
        <taxon>Pseudomonadati</taxon>
        <taxon>Pseudomonadota</taxon>
        <taxon>Gammaproteobacteria</taxon>
        <taxon>Vibrionales</taxon>
        <taxon>Vibrionaceae</taxon>
        <taxon>Vibrio</taxon>
    </lineage>
</organism>
<keyword evidence="3 8" id="KW-0813">Transport</keyword>
<proteinExistence type="inferred from homology"/>
<evidence type="ECO:0000256" key="8">
    <source>
        <dbReference type="RuleBase" id="RU365088"/>
    </source>
</evidence>
<comment type="subcellular location">
    <subcellularLocation>
        <location evidence="8">Cell inner membrane</location>
        <topology evidence="8">Multi-pass membrane protein</topology>
    </subcellularLocation>
    <subcellularLocation>
        <location evidence="1">Cell membrane</location>
        <topology evidence="1">Multi-pass membrane protein</topology>
    </subcellularLocation>
</comment>
<dbReference type="Proteomes" id="UP000281112">
    <property type="component" value="Unassembled WGS sequence"/>
</dbReference>
<dbReference type="OrthoDB" id="9814303at2"/>
<dbReference type="PRINTS" id="PR01036">
    <property type="entry name" value="TCRTETB"/>
</dbReference>
<dbReference type="GO" id="GO:0005886">
    <property type="term" value="C:plasma membrane"/>
    <property type="evidence" value="ECO:0007669"/>
    <property type="project" value="UniProtKB-SubCell"/>
</dbReference>
<reference evidence="10 11" key="1">
    <citation type="submission" date="2018-11" db="EMBL/GenBank/DDBJ databases">
        <title>Vibrio LJC006 sp. nov., isolated from seawater during the bloom of the enteromorpha.</title>
        <authorList>
            <person name="Liang J."/>
        </authorList>
    </citation>
    <scope>NUCLEOTIDE SEQUENCE [LARGE SCALE GENOMIC DNA]</scope>
    <source>
        <strain evidence="10 11">LJC006</strain>
    </source>
</reference>
<feature type="transmembrane region" description="Helical" evidence="8">
    <location>
        <begin position="131"/>
        <end position="154"/>
    </location>
</feature>
<feature type="transmembrane region" description="Helical" evidence="8">
    <location>
        <begin position="160"/>
        <end position="180"/>
    </location>
</feature>
<keyword evidence="5 8" id="KW-0812">Transmembrane</keyword>
<feature type="transmembrane region" description="Helical" evidence="8">
    <location>
        <begin position="98"/>
        <end position="119"/>
    </location>
</feature>
<evidence type="ECO:0000256" key="2">
    <source>
        <dbReference type="ARBA" id="ARBA00006236"/>
    </source>
</evidence>
<evidence type="ECO:0000256" key="1">
    <source>
        <dbReference type="ARBA" id="ARBA00004651"/>
    </source>
</evidence>
<dbReference type="CDD" id="cd17320">
    <property type="entry name" value="MFS_MdfA_MDR_like"/>
    <property type="match status" value="1"/>
</dbReference>
<evidence type="ECO:0000256" key="3">
    <source>
        <dbReference type="ARBA" id="ARBA00022448"/>
    </source>
</evidence>
<evidence type="ECO:0000313" key="11">
    <source>
        <dbReference type="Proteomes" id="UP000281112"/>
    </source>
</evidence>
<feature type="transmembrane region" description="Helical" evidence="8">
    <location>
        <begin position="74"/>
        <end position="92"/>
    </location>
</feature>
<dbReference type="Gene3D" id="1.20.1720.10">
    <property type="entry name" value="Multidrug resistance protein D"/>
    <property type="match status" value="1"/>
</dbReference>
<feature type="transmembrane region" description="Helical" evidence="8">
    <location>
        <begin position="45"/>
        <end position="62"/>
    </location>
</feature>
<dbReference type="GO" id="GO:1990961">
    <property type="term" value="P:xenobiotic detoxification by transmembrane export across the plasma membrane"/>
    <property type="evidence" value="ECO:0007669"/>
    <property type="project" value="InterPro"/>
</dbReference>
<dbReference type="PANTHER" id="PTHR23502:SF132">
    <property type="entry name" value="POLYAMINE TRANSPORTER 2-RELATED"/>
    <property type="match status" value="1"/>
</dbReference>
<feature type="transmembrane region" description="Helical" evidence="8">
    <location>
        <begin position="333"/>
        <end position="360"/>
    </location>
</feature>
<evidence type="ECO:0000256" key="7">
    <source>
        <dbReference type="ARBA" id="ARBA00023136"/>
    </source>
</evidence>
<keyword evidence="4" id="KW-1003">Cell membrane</keyword>
<feature type="domain" description="Major facilitator superfamily (MFS) profile" evidence="9">
    <location>
        <begin position="1"/>
        <end position="394"/>
    </location>
</feature>
<dbReference type="InterPro" id="IPR011701">
    <property type="entry name" value="MFS"/>
</dbReference>
<accession>A0A3N9TLY4</accession>
<feature type="transmembrane region" description="Helical" evidence="8">
    <location>
        <begin position="276"/>
        <end position="295"/>
    </location>
</feature>
<evidence type="ECO:0000259" key="9">
    <source>
        <dbReference type="PROSITE" id="PS50850"/>
    </source>
</evidence>
<protein>
    <recommendedName>
        <fullName evidence="8">Bcr/CflA family efflux transporter</fullName>
    </recommendedName>
</protein>
<comment type="caution">
    <text evidence="10">The sequence shown here is derived from an EMBL/GenBank/DDBJ whole genome shotgun (WGS) entry which is preliminary data.</text>
</comment>
<dbReference type="InterPro" id="IPR004812">
    <property type="entry name" value="Efflux_drug-R_Bcr/CmlA"/>
</dbReference>
<keyword evidence="6 8" id="KW-1133">Transmembrane helix</keyword>
<feature type="transmembrane region" description="Helical" evidence="8">
    <location>
        <begin position="301"/>
        <end position="321"/>
    </location>
</feature>
<feature type="transmembrane region" description="Helical" evidence="8">
    <location>
        <begin position="215"/>
        <end position="239"/>
    </location>
</feature>
<evidence type="ECO:0000313" key="10">
    <source>
        <dbReference type="EMBL" id="RQW64645.1"/>
    </source>
</evidence>
<dbReference type="InterPro" id="IPR036259">
    <property type="entry name" value="MFS_trans_sf"/>
</dbReference>